<dbReference type="PANTHER" id="PTHR24355">
    <property type="entry name" value="G PROTEIN-COUPLED RECEPTOR KINASE/RIBOSOMAL PROTEIN S6 KINASE"/>
    <property type="match status" value="1"/>
</dbReference>
<dbReference type="SUPFAM" id="SSF56112">
    <property type="entry name" value="Protein kinase-like (PK-like)"/>
    <property type="match status" value="1"/>
</dbReference>
<comment type="caution">
    <text evidence="7">The sequence shown here is derived from an EMBL/GenBank/DDBJ whole genome shotgun (WGS) entry which is preliminary data.</text>
</comment>
<evidence type="ECO:0000256" key="3">
    <source>
        <dbReference type="ARBA" id="ARBA00022741"/>
    </source>
</evidence>
<keyword evidence="3" id="KW-0547">Nucleotide-binding</keyword>
<dbReference type="GO" id="GO:0007186">
    <property type="term" value="P:G protein-coupled receptor signaling pathway"/>
    <property type="evidence" value="ECO:0007669"/>
    <property type="project" value="TreeGrafter"/>
</dbReference>
<dbReference type="InterPro" id="IPR000719">
    <property type="entry name" value="Prot_kinase_dom"/>
</dbReference>
<evidence type="ECO:0000313" key="7">
    <source>
        <dbReference type="EMBL" id="KAJ8777207.1"/>
    </source>
</evidence>
<dbReference type="GO" id="GO:0004703">
    <property type="term" value="F:G protein-coupled receptor kinase activity"/>
    <property type="evidence" value="ECO:0007669"/>
    <property type="project" value="TreeGrafter"/>
</dbReference>
<evidence type="ECO:0000256" key="4">
    <source>
        <dbReference type="ARBA" id="ARBA00022777"/>
    </source>
</evidence>
<keyword evidence="2" id="KW-0808">Transferase</keyword>
<dbReference type="EMBL" id="JAIQCJ010002315">
    <property type="protein sequence ID" value="KAJ8777207.1"/>
    <property type="molecule type" value="Genomic_DNA"/>
</dbReference>
<keyword evidence="1" id="KW-0723">Serine/threonine-protein kinase</keyword>
<evidence type="ECO:0000259" key="6">
    <source>
        <dbReference type="PROSITE" id="PS50011"/>
    </source>
</evidence>
<proteinExistence type="predicted"/>
<dbReference type="GO" id="GO:0005524">
    <property type="term" value="F:ATP binding"/>
    <property type="evidence" value="ECO:0007669"/>
    <property type="project" value="UniProtKB-KW"/>
</dbReference>
<evidence type="ECO:0000313" key="8">
    <source>
        <dbReference type="Proteomes" id="UP001159641"/>
    </source>
</evidence>
<dbReference type="Gene3D" id="3.30.200.20">
    <property type="entry name" value="Phosphorylase Kinase, domain 1"/>
    <property type="match status" value="1"/>
</dbReference>
<keyword evidence="5" id="KW-0067">ATP-binding</keyword>
<evidence type="ECO:0000256" key="1">
    <source>
        <dbReference type="ARBA" id="ARBA00022527"/>
    </source>
</evidence>
<protein>
    <recommendedName>
        <fullName evidence="6">Protein kinase domain-containing protein</fullName>
    </recommendedName>
</protein>
<dbReference type="PANTHER" id="PTHR24355:SF31">
    <property type="entry name" value="SERINE_THREONINE KINASE 32A"/>
    <property type="match status" value="1"/>
</dbReference>
<feature type="domain" description="Protein kinase" evidence="6">
    <location>
        <begin position="1"/>
        <end position="103"/>
    </location>
</feature>
<dbReference type="InterPro" id="IPR011009">
    <property type="entry name" value="Kinase-like_dom_sf"/>
</dbReference>
<evidence type="ECO:0000256" key="5">
    <source>
        <dbReference type="ARBA" id="ARBA00022840"/>
    </source>
</evidence>
<dbReference type="Pfam" id="PF00069">
    <property type="entry name" value="Pkinase"/>
    <property type="match status" value="1"/>
</dbReference>
<accession>A0AB34GCZ9</accession>
<dbReference type="GO" id="GO:0009966">
    <property type="term" value="P:regulation of signal transduction"/>
    <property type="evidence" value="ECO:0007669"/>
    <property type="project" value="TreeGrafter"/>
</dbReference>
<keyword evidence="8" id="KW-1185">Reference proteome</keyword>
<keyword evidence="4" id="KW-0418">Kinase</keyword>
<gene>
    <name evidence="7" type="ORF">J1605_014590</name>
</gene>
<dbReference type="Proteomes" id="UP001159641">
    <property type="component" value="Unassembled WGS sequence"/>
</dbReference>
<reference evidence="7 8" key="1">
    <citation type="submission" date="2022-11" db="EMBL/GenBank/DDBJ databases">
        <title>Whole genome sequence of Eschrichtius robustus ER-17-0199.</title>
        <authorList>
            <person name="Bruniche-Olsen A."/>
            <person name="Black A.N."/>
            <person name="Fields C.J."/>
            <person name="Walden K."/>
            <person name="Dewoody J.A."/>
        </authorList>
    </citation>
    <scope>NUCLEOTIDE SEQUENCE [LARGE SCALE GENOMIC DNA]</scope>
    <source>
        <strain evidence="7">ER-17-0199</strain>
        <tissue evidence="7">Blubber</tissue>
    </source>
</reference>
<dbReference type="PROSITE" id="PS50011">
    <property type="entry name" value="PROTEIN_KINASE_DOM"/>
    <property type="match status" value="1"/>
</dbReference>
<dbReference type="GO" id="GO:0001664">
    <property type="term" value="F:G protein-coupled receptor binding"/>
    <property type="evidence" value="ECO:0007669"/>
    <property type="project" value="TreeGrafter"/>
</dbReference>
<evidence type="ECO:0000256" key="2">
    <source>
        <dbReference type="ARBA" id="ARBA00022679"/>
    </source>
</evidence>
<dbReference type="AlphaFoldDB" id="A0AB34GCZ9"/>
<sequence>MRQLQEAHAPSSVKSPSDHTSCLNLFTVFPTCTDSYSFQDEEDMFMVVDLLLGGDLRYHLQQNVRFQEDTVKLFICELAMALDYLRSQRIIHRSVKSKGTALV</sequence>
<organism evidence="7 8">
    <name type="scientific">Eschrichtius robustus</name>
    <name type="common">California gray whale</name>
    <name type="synonym">Eschrichtius gibbosus</name>
    <dbReference type="NCBI Taxonomy" id="9764"/>
    <lineage>
        <taxon>Eukaryota</taxon>
        <taxon>Metazoa</taxon>
        <taxon>Chordata</taxon>
        <taxon>Craniata</taxon>
        <taxon>Vertebrata</taxon>
        <taxon>Euteleostomi</taxon>
        <taxon>Mammalia</taxon>
        <taxon>Eutheria</taxon>
        <taxon>Laurasiatheria</taxon>
        <taxon>Artiodactyla</taxon>
        <taxon>Whippomorpha</taxon>
        <taxon>Cetacea</taxon>
        <taxon>Mysticeti</taxon>
        <taxon>Eschrichtiidae</taxon>
        <taxon>Eschrichtius</taxon>
    </lineage>
</organism>
<name>A0AB34GCZ9_ESCRO</name>
<dbReference type="Gene3D" id="1.10.510.10">
    <property type="entry name" value="Transferase(Phosphotransferase) domain 1"/>
    <property type="match status" value="1"/>
</dbReference>